<dbReference type="AlphaFoldDB" id="A0A2T3G3F9"/>
<dbReference type="InterPro" id="IPR024207">
    <property type="entry name" value="CotJB_dom"/>
</dbReference>
<evidence type="ECO:0000259" key="1">
    <source>
        <dbReference type="Pfam" id="PF12652"/>
    </source>
</evidence>
<keyword evidence="2" id="KW-0167">Capsid protein</keyword>
<comment type="caution">
    <text evidence="2">The sequence shown here is derived from an EMBL/GenBank/DDBJ whole genome shotgun (WGS) entry which is preliminary data.</text>
</comment>
<keyword evidence="3" id="KW-1185">Reference proteome</keyword>
<dbReference type="GeneID" id="77469492"/>
<sequence>MNETLMQISKLDFCIQEVTLFLDTHPDDQEAMKYYNEGMKRLLKMKETYLKNGGALTNRDGKNLKNYINEPFPWMKGESTCGCTKNACNIPLM</sequence>
<proteinExistence type="predicted"/>
<dbReference type="Pfam" id="PF12652">
    <property type="entry name" value="CotJB"/>
    <property type="match status" value="1"/>
</dbReference>
<feature type="domain" description="Protein CotJB" evidence="1">
    <location>
        <begin position="3"/>
        <end position="74"/>
    </location>
</feature>
<dbReference type="EMBL" id="PYLP01000001">
    <property type="protein sequence ID" value="PST41981.1"/>
    <property type="molecule type" value="Genomic_DNA"/>
</dbReference>
<dbReference type="RefSeq" id="WP_106986786.1">
    <property type="nucleotide sequence ID" value="NZ_DAWBWI010000353.1"/>
</dbReference>
<keyword evidence="2" id="KW-0946">Virion</keyword>
<evidence type="ECO:0000313" key="2">
    <source>
        <dbReference type="EMBL" id="PST41981.1"/>
    </source>
</evidence>
<organism evidence="2 3">
    <name type="scientific">Faecalibacillus faecis</name>
    <dbReference type="NCBI Taxonomy" id="1982628"/>
    <lineage>
        <taxon>Bacteria</taxon>
        <taxon>Bacillati</taxon>
        <taxon>Bacillota</taxon>
        <taxon>Erysipelotrichia</taxon>
        <taxon>Erysipelotrichales</taxon>
        <taxon>Coprobacillaceae</taxon>
        <taxon>Faecalibacillus</taxon>
    </lineage>
</organism>
<dbReference type="Proteomes" id="UP000241201">
    <property type="component" value="Unassembled WGS sequence"/>
</dbReference>
<name>A0A2T3G3F9_9FIRM</name>
<gene>
    <name evidence="2" type="ORF">C7U55_00045</name>
</gene>
<reference evidence="3" key="1">
    <citation type="submission" date="2018-03" db="EMBL/GenBank/DDBJ databases">
        <title>Lachnoclostridium SNUG30370 gen.nov., sp.nov., isolated from human faeces.</title>
        <authorList>
            <person name="Seo B."/>
            <person name="Jeon K."/>
            <person name="Ko G."/>
        </authorList>
    </citation>
    <scope>NUCLEOTIDE SEQUENCE [LARGE SCALE GENOMIC DNA]</scope>
    <source>
        <strain evidence="3">SNUG30370</strain>
    </source>
</reference>
<protein>
    <submittedName>
        <fullName evidence="2">Spore coat protein CotJB</fullName>
    </submittedName>
</protein>
<evidence type="ECO:0000313" key="3">
    <source>
        <dbReference type="Proteomes" id="UP000241201"/>
    </source>
</evidence>
<accession>A0A2T3G3F9</accession>